<gene>
    <name evidence="1" type="ORF">KCG34_05190</name>
</gene>
<evidence type="ECO:0000313" key="2">
    <source>
        <dbReference type="Proteomes" id="UP000676409"/>
    </source>
</evidence>
<organism evidence="1 2">
    <name type="scientific">Phenylobacterium montanum</name>
    <dbReference type="NCBI Taxonomy" id="2823693"/>
    <lineage>
        <taxon>Bacteria</taxon>
        <taxon>Pseudomonadati</taxon>
        <taxon>Pseudomonadota</taxon>
        <taxon>Alphaproteobacteria</taxon>
        <taxon>Caulobacterales</taxon>
        <taxon>Caulobacteraceae</taxon>
        <taxon>Phenylobacterium</taxon>
    </lineage>
</organism>
<reference evidence="1" key="1">
    <citation type="submission" date="2021-04" db="EMBL/GenBank/DDBJ databases">
        <title>The complete genome sequence of Caulobacter sp. S6.</title>
        <authorList>
            <person name="Tang Y."/>
            <person name="Ouyang W."/>
            <person name="Liu Q."/>
            <person name="Huang B."/>
            <person name="Guo Z."/>
            <person name="Lei P."/>
        </authorList>
    </citation>
    <scope>NUCLEOTIDE SEQUENCE</scope>
    <source>
        <strain evidence="1">S6</strain>
    </source>
</reference>
<keyword evidence="2" id="KW-1185">Reference proteome</keyword>
<dbReference type="KEGG" id="caul:KCG34_05190"/>
<dbReference type="EMBL" id="CP073078">
    <property type="protein sequence ID" value="QUD90676.1"/>
    <property type="molecule type" value="Genomic_DNA"/>
</dbReference>
<sequence length="74" mass="8271">MRPAVGFNHPLDVLKDPDLDHREKRAILSSWASDACAVEGRPDLRWPLGAEAPIPIDHVIEALARLDRAERPIN</sequence>
<evidence type="ECO:0000313" key="1">
    <source>
        <dbReference type="EMBL" id="QUD90676.1"/>
    </source>
</evidence>
<name>A0A975IYP7_9CAUL</name>
<accession>A0A975IYP7</accession>
<protein>
    <submittedName>
        <fullName evidence="1">Uncharacterized protein</fullName>
    </submittedName>
</protein>
<proteinExistence type="predicted"/>
<dbReference type="AlphaFoldDB" id="A0A975IYP7"/>
<dbReference type="Proteomes" id="UP000676409">
    <property type="component" value="Chromosome"/>
</dbReference>